<feature type="coiled-coil region" evidence="1">
    <location>
        <begin position="509"/>
        <end position="554"/>
    </location>
</feature>
<dbReference type="Gene3D" id="1.10.150.400">
    <property type="match status" value="1"/>
</dbReference>
<organism evidence="3 4">
    <name type="scientific">Nitrosomonas communis</name>
    <dbReference type="NCBI Taxonomy" id="44574"/>
    <lineage>
        <taxon>Bacteria</taxon>
        <taxon>Pseudomonadati</taxon>
        <taxon>Pseudomonadota</taxon>
        <taxon>Betaproteobacteria</taxon>
        <taxon>Nitrosomonadales</taxon>
        <taxon>Nitrosomonadaceae</taxon>
        <taxon>Nitrosomonas</taxon>
    </lineage>
</organism>
<keyword evidence="1" id="KW-0175">Coiled coil</keyword>
<sequence>MENLLIPYQATTCISSKSALVLAPHPDDEVFGCGGAIMRHVAHHEPVHVIIVTDGAHGVSQNERSAYIQLRQNESIAAAAILKYGKPVFWQYPDRELFYGEKLISDISSAIRDTEADLIYAPSVYEVHPDHRTLGMAALEAVRRSGHPIQLALYEIGQPIQPNLLLDISDLAARKMEAMHCFTSQNVKQRYDLHIAALNHYRTYTLPAEVTAAEAYILTSTEELAGDPLKLYQSEHTRQQKAGLVLDTNDIPLVSVIIRSMDRDTLSDTLDSVALQTYPNIEVVLVNAKGDGHRALDKWCGRFPLCFSNNTESLHRSQAANLGLETAKGKYLIFLDDDDLFYPEHIADLVAALQAHNTFRCAYAGVRVEYYVNGQFETSAVFSAPFDQRRLWGRNFIPIHAMLFERALVAEGCRFDEQLEFFEDWDFWLQLAQHTSLLHVDKIGAVYRNFGHSGLGLEQDKNTIRALRGKCFEKWMTRFSGEQLDDLIEYREEVITGLHNDLAGMHGQLTEAQDRLASSERQSERQINALECQINALEREITALLKQQNDLEQEALKGHAREAALHKTVNDLTQSTSWKITAPLRFLSRIIRGQHHEALDGLRRHLMPCLRAVYWRLPASWRNTALTLAYRTAGPFFENTNHYEAWRLNSKYHFHYLPTTATGFLASMVNLPDFAPLVTQPAGRIAIHAHIFYPDLAAEFAKFFRNMPFSYDLFVSTTNEIASNICKQHFTGLPRMEQLTVSMVPNRGRDIAPMFCTFGDSLKAYDFIAHIHSKKSLYNNGATNGWREYLLTNLFGSEQQIGRIFTLLDGEHKTGLVYPQNFAGLPYSAYTWLSNQPMGRVWCNKLGITTFPTGYFDFPAGSMFWARTEALRPLFEAGITIQDFPEETGQTDATLAHCLERLLVLVTRKSGFNVAVLRDIPSNSWSRWRFEQYLARNSENLQAMLADPSVQVVVFDIFDTLLTRPLLYPEKIKSIIAQRAGGEAGKRYLELRAEAESRARQKDGKDIGLDAIFDELSVLSSLPADSITRLRQLEESIETETVAPRPEVVALLHLAITLHKRVVLASDMYLPKATIEAILRKNGITGWHRLYVSSDLGLRKDTGELYRHLLSEEQVTPDAVMVVGDNEHSDIQIPGNMKMKLLHVLRPVELARATPRLGPLVEKSIYQDDLNVQLTLGSLVQENFQSLSFPYFDPSDLVPASPWSIGYSVAGPLILSFVQWLKEKAAADGIQHLFFLSREGQILKTVYDRWVSHDAYAIPSDYLVLSRRTVAVPMISNLDDIFEIARVQFSPNLLSIFMQERFGITLSPEVYDEFAYRKLWPKNKLVSVENRNIDHLIPLLQALEERILAQAQEERPGLLAYLDKLGFNTIDSPAIIDIGYAATIQGRLNRLMNKIIHGYYMITEERAQKVAAQHDAITQGCFGHFVNAFNDPPLIFKNSFSMEKLLSSDDAQIVRYRLENTGNALPEFRELTEAERRTRATRAEIQRGILDFVDCSIAVRDKLLSDFIVPPGTAKSLFEAFVEHPSESELKILGKLTLDDYYCGRGLVS</sequence>
<evidence type="ECO:0000313" key="3">
    <source>
        <dbReference type="EMBL" id="SDW64495.1"/>
    </source>
</evidence>
<dbReference type="EMBL" id="FNNH01000020">
    <property type="protein sequence ID" value="SDW64495.1"/>
    <property type="molecule type" value="Genomic_DNA"/>
</dbReference>
<dbReference type="RefSeq" id="WP_074667068.1">
    <property type="nucleotide sequence ID" value="NZ_FNNH01000020.1"/>
</dbReference>
<keyword evidence="3" id="KW-0808">Transferase</keyword>
<dbReference type="InterPro" id="IPR024078">
    <property type="entry name" value="LmbE-like_dom_sf"/>
</dbReference>
<dbReference type="SUPFAM" id="SSF56784">
    <property type="entry name" value="HAD-like"/>
    <property type="match status" value="1"/>
</dbReference>
<feature type="domain" description="Glycosyltransferase 2-like" evidence="2">
    <location>
        <begin position="255"/>
        <end position="405"/>
    </location>
</feature>
<gene>
    <name evidence="3" type="ORF">SAMN05421882_102016</name>
</gene>
<dbReference type="PANTHER" id="PTHR43685">
    <property type="entry name" value="GLYCOSYLTRANSFERASE"/>
    <property type="match status" value="1"/>
</dbReference>
<dbReference type="InterPro" id="IPR029044">
    <property type="entry name" value="Nucleotide-diphossugar_trans"/>
</dbReference>
<dbReference type="Pfam" id="PF00535">
    <property type="entry name" value="Glycos_transf_2"/>
    <property type="match status" value="1"/>
</dbReference>
<evidence type="ECO:0000313" key="4">
    <source>
        <dbReference type="Proteomes" id="UP000183454"/>
    </source>
</evidence>
<dbReference type="InterPro" id="IPR050834">
    <property type="entry name" value="Glycosyltransf_2"/>
</dbReference>
<dbReference type="Pfam" id="PF05045">
    <property type="entry name" value="RgpF"/>
    <property type="match status" value="1"/>
</dbReference>
<protein>
    <submittedName>
        <fullName evidence="3">Glycosyl transferase family 2</fullName>
    </submittedName>
</protein>
<name>A0A1H2V887_9PROT</name>
<proteinExistence type="predicted"/>
<dbReference type="SUPFAM" id="SSF53448">
    <property type="entry name" value="Nucleotide-diphospho-sugar transferases"/>
    <property type="match status" value="1"/>
</dbReference>
<dbReference type="Gene3D" id="3.90.550.10">
    <property type="entry name" value="Spore Coat Polysaccharide Biosynthesis Protein SpsA, Chain A"/>
    <property type="match status" value="1"/>
</dbReference>
<dbReference type="PANTHER" id="PTHR43685:SF11">
    <property type="entry name" value="GLYCOSYLTRANSFERASE TAGX-RELATED"/>
    <property type="match status" value="1"/>
</dbReference>
<dbReference type="InterPro" id="IPR003737">
    <property type="entry name" value="GlcNAc_PI_deacetylase-related"/>
</dbReference>
<dbReference type="InterPro" id="IPR001173">
    <property type="entry name" value="Glyco_trans_2-like"/>
</dbReference>
<dbReference type="InterPro" id="IPR007739">
    <property type="entry name" value="RgpF"/>
</dbReference>
<reference evidence="3 4" key="1">
    <citation type="submission" date="2016-10" db="EMBL/GenBank/DDBJ databases">
        <authorList>
            <person name="de Groot N.N."/>
        </authorList>
    </citation>
    <scope>NUCLEOTIDE SEQUENCE [LARGE SCALE GENOMIC DNA]</scope>
    <source>
        <strain evidence="3 4">Nm110</strain>
    </source>
</reference>
<dbReference type="Pfam" id="PF00702">
    <property type="entry name" value="Hydrolase"/>
    <property type="match status" value="1"/>
</dbReference>
<dbReference type="CDD" id="cd01427">
    <property type="entry name" value="HAD_like"/>
    <property type="match status" value="1"/>
</dbReference>
<dbReference type="Gene3D" id="3.40.50.10320">
    <property type="entry name" value="LmbE-like"/>
    <property type="match status" value="1"/>
</dbReference>
<evidence type="ECO:0000256" key="1">
    <source>
        <dbReference type="SAM" id="Coils"/>
    </source>
</evidence>
<accession>A0A1H2V887</accession>
<dbReference type="GO" id="GO:0016740">
    <property type="term" value="F:transferase activity"/>
    <property type="evidence" value="ECO:0007669"/>
    <property type="project" value="UniProtKB-KW"/>
</dbReference>
<evidence type="ECO:0000259" key="2">
    <source>
        <dbReference type="Pfam" id="PF00535"/>
    </source>
</evidence>
<dbReference type="SUPFAM" id="SSF102588">
    <property type="entry name" value="LmbE-like"/>
    <property type="match status" value="1"/>
</dbReference>
<dbReference type="InterPro" id="IPR023214">
    <property type="entry name" value="HAD_sf"/>
</dbReference>
<dbReference type="Pfam" id="PF02585">
    <property type="entry name" value="PIG-L"/>
    <property type="match status" value="1"/>
</dbReference>
<dbReference type="Proteomes" id="UP000183454">
    <property type="component" value="Unassembled WGS sequence"/>
</dbReference>
<dbReference type="Gene3D" id="1.10.287.1490">
    <property type="match status" value="1"/>
</dbReference>
<dbReference type="Gene3D" id="3.40.50.1000">
    <property type="entry name" value="HAD superfamily/HAD-like"/>
    <property type="match status" value="1"/>
</dbReference>
<dbReference type="InterPro" id="IPR036412">
    <property type="entry name" value="HAD-like_sf"/>
</dbReference>